<reference evidence="2 3" key="1">
    <citation type="submission" date="2017-11" db="EMBL/GenBank/DDBJ databases">
        <title>Draft genome sequence of magnetotactic bacterium Magnetospirillum kuznetsovii LBB-42.</title>
        <authorList>
            <person name="Grouzdev D.S."/>
            <person name="Rysina M.S."/>
            <person name="Baslerov R.V."/>
            <person name="Koziaeva V."/>
        </authorList>
    </citation>
    <scope>NUCLEOTIDE SEQUENCE [LARGE SCALE GENOMIC DNA]</scope>
    <source>
        <strain evidence="2 3">LBB-42</strain>
    </source>
</reference>
<evidence type="ECO:0000313" key="2">
    <source>
        <dbReference type="EMBL" id="RAU22885.1"/>
    </source>
</evidence>
<dbReference type="EMBL" id="PGTO01000003">
    <property type="protein sequence ID" value="RAU22885.1"/>
    <property type="molecule type" value="Genomic_DNA"/>
</dbReference>
<evidence type="ECO:0000313" key="3">
    <source>
        <dbReference type="Proteomes" id="UP000251075"/>
    </source>
</evidence>
<dbReference type="Pfam" id="PF13524">
    <property type="entry name" value="Glyco_trans_1_2"/>
    <property type="match status" value="1"/>
</dbReference>
<feature type="domain" description="Spore protein YkvP/CgeB glycosyl transferase-like" evidence="1">
    <location>
        <begin position="470"/>
        <end position="560"/>
    </location>
</feature>
<protein>
    <recommendedName>
        <fullName evidence="1">Spore protein YkvP/CgeB glycosyl transferase-like domain-containing protein</fullName>
    </recommendedName>
</protein>
<sequence>MTPPEVPAMAAIACGWIEDEVPEMLQAGMLERVDKWLAHGHLPLGGLWHPIVETLRRSGAYDVELAACRVMVSLEPMQPSFRLRLGQCLIRVGRQDEARRMLGGLVGLPLIRIEALLLLAANGGLSSPQWDELEALLAEEGGWTGSHGAFIRGMVACGMPERAEAFMTQWTRRWTIAPTQIMEMGVIAMLLGQPLKARGFFDPLWKDASDAQAEMVGRFDGTVRPYDDEIEAALLSRIEAAFALDEENLARIVLPDHGPEALRVRVMMVTFGDRALANDFAVHFRESARIAGVDFHLHADSALAVPREFQGSDAEVAERLAFFESELERLRPDVVVIDCVSPLILRGLNPGILMDLKLRLGFKVVCLMRDSHRYAMALLSAWAPVCDAMAADILSPVFGPDHASFNHRVLPMVVPALHDAFLRPHHSDLDMVFIGSVNFVARYALLSVLMTEDIGFSAIIGERRAKEAPDMEAYARILSRASAVLNISVHTPEDHLVTGRVWETIAAGSLLVEQDNPGTARFFQPYRHYLPWGSLEEIVHLAHFIKRQPRWAERIAAEAHGWATRWYGPKAIWGGLLGRALTQAPPPDPEAARAAAHAWMSVTFG</sequence>
<dbReference type="SUPFAM" id="SSF48452">
    <property type="entry name" value="TPR-like"/>
    <property type="match status" value="1"/>
</dbReference>
<dbReference type="Proteomes" id="UP000251075">
    <property type="component" value="Unassembled WGS sequence"/>
</dbReference>
<gene>
    <name evidence="2" type="ORF">CU669_05740</name>
</gene>
<proteinExistence type="predicted"/>
<dbReference type="AlphaFoldDB" id="A0A364P192"/>
<dbReference type="InterPro" id="IPR011990">
    <property type="entry name" value="TPR-like_helical_dom_sf"/>
</dbReference>
<keyword evidence="3" id="KW-1185">Reference proteome</keyword>
<evidence type="ECO:0000259" key="1">
    <source>
        <dbReference type="Pfam" id="PF13524"/>
    </source>
</evidence>
<name>A0A364P192_9PROT</name>
<accession>A0A364P192</accession>
<comment type="caution">
    <text evidence="2">The sequence shown here is derived from an EMBL/GenBank/DDBJ whole genome shotgun (WGS) entry which is preliminary data.</text>
</comment>
<dbReference type="RefSeq" id="WP_112142868.1">
    <property type="nucleotide sequence ID" value="NZ_PGTO01000003.1"/>
</dbReference>
<organism evidence="2 3">
    <name type="scientific">Paramagnetospirillum kuznetsovii</name>
    <dbReference type="NCBI Taxonomy" id="2053833"/>
    <lineage>
        <taxon>Bacteria</taxon>
        <taxon>Pseudomonadati</taxon>
        <taxon>Pseudomonadota</taxon>
        <taxon>Alphaproteobacteria</taxon>
        <taxon>Rhodospirillales</taxon>
        <taxon>Magnetospirillaceae</taxon>
        <taxon>Paramagnetospirillum</taxon>
    </lineage>
</organism>
<dbReference type="InterPro" id="IPR055259">
    <property type="entry name" value="YkvP/CgeB_Glyco_trans-like"/>
</dbReference>
<dbReference type="OrthoDB" id="7306015at2"/>